<feature type="region of interest" description="Disordered" evidence="1">
    <location>
        <begin position="1"/>
        <end position="104"/>
    </location>
</feature>
<comment type="caution">
    <text evidence="2">The sequence shown here is derived from an EMBL/GenBank/DDBJ whole genome shotgun (WGS) entry which is preliminary data.</text>
</comment>
<feature type="compositionally biased region" description="Polar residues" evidence="1">
    <location>
        <begin position="18"/>
        <end position="29"/>
    </location>
</feature>
<feature type="compositionally biased region" description="Basic and acidic residues" evidence="1">
    <location>
        <begin position="70"/>
        <end position="92"/>
    </location>
</feature>
<proteinExistence type="predicted"/>
<sequence length="373" mass="40677">MTSPPKQESLEAAGATAPAQQPNFTTVEKPTSGFVPSKKQTNGNKSPLPDRDVVDGADVNIEPQAGEDSGPGKDEQERPDKPEEQTHTHEPQVENEDPSPFNPSIYYANRHAINRNTAVLQKNTDILWTIQNLQISMRAKQKKSAMATPLSPSENEWRQSVDAALRKSLEAVNASIEAGKMNDRIISRLQRSHLLHTCLNCERNAELPAPDSSSLSGEAAFDPELGNSNVANGSTNNAWGQFSAGHLGLNGYHSITEETGLNVRGNSSSEPINGEDPRTTSSAALEMTQRDLNGTRNGKISETLNTSSKRKRNAALPSEGQNEYENDNNEVQDGRMKRARAPRANGSKSSNQKTQTPRRIGPRQSPRLKRSGL</sequence>
<feature type="region of interest" description="Disordered" evidence="1">
    <location>
        <begin position="261"/>
        <end position="373"/>
    </location>
</feature>
<keyword evidence="3" id="KW-1185">Reference proteome</keyword>
<organism evidence="2 3">
    <name type="scientific">Orbilia blumenaviensis</name>
    <dbReference type="NCBI Taxonomy" id="1796055"/>
    <lineage>
        <taxon>Eukaryota</taxon>
        <taxon>Fungi</taxon>
        <taxon>Dikarya</taxon>
        <taxon>Ascomycota</taxon>
        <taxon>Pezizomycotina</taxon>
        <taxon>Orbiliomycetes</taxon>
        <taxon>Orbiliales</taxon>
        <taxon>Orbiliaceae</taxon>
        <taxon>Orbilia</taxon>
    </lineage>
</organism>
<evidence type="ECO:0000313" key="3">
    <source>
        <dbReference type="Proteomes" id="UP001373714"/>
    </source>
</evidence>
<dbReference type="AlphaFoldDB" id="A0AAV9UY39"/>
<protein>
    <submittedName>
        <fullName evidence="2">Uncharacterized protein</fullName>
    </submittedName>
</protein>
<name>A0AAV9UY39_9PEZI</name>
<feature type="compositionally biased region" description="Polar residues" evidence="1">
    <location>
        <begin position="290"/>
        <end position="307"/>
    </location>
</feature>
<evidence type="ECO:0000313" key="2">
    <source>
        <dbReference type="EMBL" id="KAK6352552.1"/>
    </source>
</evidence>
<reference evidence="2 3" key="1">
    <citation type="submission" date="2019-10" db="EMBL/GenBank/DDBJ databases">
        <authorList>
            <person name="Palmer J.M."/>
        </authorList>
    </citation>
    <scope>NUCLEOTIDE SEQUENCE [LARGE SCALE GENOMIC DNA]</scope>
    <source>
        <strain evidence="2 3">TWF730</strain>
    </source>
</reference>
<accession>A0AAV9UY39</accession>
<dbReference type="EMBL" id="JAVHNS010000006">
    <property type="protein sequence ID" value="KAK6352552.1"/>
    <property type="molecule type" value="Genomic_DNA"/>
</dbReference>
<gene>
    <name evidence="2" type="ORF">TWF730_009376</name>
</gene>
<dbReference type="Proteomes" id="UP001373714">
    <property type="component" value="Unassembled WGS sequence"/>
</dbReference>
<feature type="compositionally biased region" description="Polar residues" evidence="1">
    <location>
        <begin position="346"/>
        <end position="357"/>
    </location>
</feature>
<evidence type="ECO:0000256" key="1">
    <source>
        <dbReference type="SAM" id="MobiDB-lite"/>
    </source>
</evidence>